<gene>
    <name evidence="1" type="ORF">ADM99_06295</name>
</gene>
<dbReference type="Proteomes" id="UP000050430">
    <property type="component" value="Unassembled WGS sequence"/>
</dbReference>
<dbReference type="PROSITE" id="PS51257">
    <property type="entry name" value="PROKAR_LIPOPROTEIN"/>
    <property type="match status" value="1"/>
</dbReference>
<sequence length="215" mass="24598">MVRLRVSVIAGFLLLILGCRGFAEKTPSAVPDMFNATATFFPQNTPSMDISHWRKFEAEGITLKYPDSWKTVDQVSGRPLQTVENKEFHARLLIKMTNAIPSSFGEKYTAWCDLMEKGFSPNTTTQEAMKDAYTILDNYPDSVLSEQPISIAGRNAIEKIYRRPRGEPWYQVRDVWIEDTNRWIILSCYSSPGKFESNNVLFETILNNLEIKTGR</sequence>
<protein>
    <recommendedName>
        <fullName evidence="3">PsbP C-terminal domain-containing protein</fullName>
    </recommendedName>
</protein>
<evidence type="ECO:0000313" key="2">
    <source>
        <dbReference type="Proteomes" id="UP000050430"/>
    </source>
</evidence>
<dbReference type="EMBL" id="LGCK01000007">
    <property type="protein sequence ID" value="KPL72693.1"/>
    <property type="molecule type" value="Genomic_DNA"/>
</dbReference>
<dbReference type="RefSeq" id="WP_062421238.1">
    <property type="nucleotide sequence ID" value="NZ_BBYA01000008.1"/>
</dbReference>
<comment type="caution">
    <text evidence="1">The sequence shown here is derived from an EMBL/GenBank/DDBJ whole genome shotgun (WGS) entry which is preliminary data.</text>
</comment>
<accession>A0A0P6X0L2</accession>
<reference evidence="1 2" key="1">
    <citation type="submission" date="2015-07" db="EMBL/GenBank/DDBJ databases">
        <title>Genome sequence of Leptolinea tardivitalis DSM 16556.</title>
        <authorList>
            <person name="Hemp J."/>
            <person name="Ward L.M."/>
            <person name="Pace L.A."/>
            <person name="Fischer W.W."/>
        </authorList>
    </citation>
    <scope>NUCLEOTIDE SEQUENCE [LARGE SCALE GENOMIC DNA]</scope>
    <source>
        <strain evidence="1 2">YMTK-2</strain>
    </source>
</reference>
<keyword evidence="2" id="KW-1185">Reference proteome</keyword>
<proteinExistence type="predicted"/>
<organism evidence="1 2">
    <name type="scientific">Leptolinea tardivitalis</name>
    <dbReference type="NCBI Taxonomy" id="229920"/>
    <lineage>
        <taxon>Bacteria</taxon>
        <taxon>Bacillati</taxon>
        <taxon>Chloroflexota</taxon>
        <taxon>Anaerolineae</taxon>
        <taxon>Anaerolineales</taxon>
        <taxon>Anaerolineaceae</taxon>
        <taxon>Leptolinea</taxon>
    </lineage>
</organism>
<dbReference type="Gene3D" id="3.40.1000.10">
    <property type="entry name" value="Mog1/PsbP, alpha/beta/alpha sandwich"/>
    <property type="match status" value="1"/>
</dbReference>
<name>A0A0P6X0L2_9CHLR</name>
<dbReference type="AlphaFoldDB" id="A0A0P6X0L2"/>
<evidence type="ECO:0000313" key="1">
    <source>
        <dbReference type="EMBL" id="KPL72693.1"/>
    </source>
</evidence>
<evidence type="ECO:0008006" key="3">
    <source>
        <dbReference type="Google" id="ProtNLM"/>
    </source>
</evidence>